<evidence type="ECO:0000313" key="11">
    <source>
        <dbReference type="Proteomes" id="UP000198639"/>
    </source>
</evidence>
<dbReference type="PANTHER" id="PTHR43112">
    <property type="entry name" value="FERREDOXIN"/>
    <property type="match status" value="1"/>
</dbReference>
<sequence>MTRHTILLQPSGLAFDADEHTSLLAAAEAAGIALPSSCRNGTCRTCICRLRRGAASHLVEWPGLSFDEKREGWILPCVAVARADLEIEAPLARLAL</sequence>
<dbReference type="InterPro" id="IPR036010">
    <property type="entry name" value="2Fe-2S_ferredoxin-like_sf"/>
</dbReference>
<evidence type="ECO:0000313" key="10">
    <source>
        <dbReference type="EMBL" id="SFB88331.1"/>
    </source>
</evidence>
<evidence type="ECO:0000256" key="1">
    <source>
        <dbReference type="ARBA" id="ARBA00007874"/>
    </source>
</evidence>
<evidence type="ECO:0000256" key="6">
    <source>
        <dbReference type="ARBA" id="ARBA00023004"/>
    </source>
</evidence>
<keyword evidence="6" id="KW-0408">Iron</keyword>
<dbReference type="Pfam" id="PF00111">
    <property type="entry name" value="Fer2"/>
    <property type="match status" value="1"/>
</dbReference>
<dbReference type="GO" id="GO:0046872">
    <property type="term" value="F:metal ion binding"/>
    <property type="evidence" value="ECO:0007669"/>
    <property type="project" value="UniProtKB-KW"/>
</dbReference>
<dbReference type="EMBL" id="FOLD01000002">
    <property type="protein sequence ID" value="SFB88331.1"/>
    <property type="molecule type" value="Genomic_DNA"/>
</dbReference>
<name>A0A1I1EMK6_9BURK</name>
<dbReference type="Proteomes" id="UP000198639">
    <property type="component" value="Unassembled WGS sequence"/>
</dbReference>
<organism evidence="10 11">
    <name type="scientific">Massilia yuzhufengensis</name>
    <dbReference type="NCBI Taxonomy" id="1164594"/>
    <lineage>
        <taxon>Bacteria</taxon>
        <taxon>Pseudomonadati</taxon>
        <taxon>Pseudomonadota</taxon>
        <taxon>Betaproteobacteria</taxon>
        <taxon>Burkholderiales</taxon>
        <taxon>Oxalobacteraceae</taxon>
        <taxon>Telluria group</taxon>
        <taxon>Massilia</taxon>
    </lineage>
</organism>
<dbReference type="SUPFAM" id="SSF54292">
    <property type="entry name" value="2Fe-2S ferredoxin-like"/>
    <property type="match status" value="1"/>
</dbReference>
<evidence type="ECO:0000256" key="8">
    <source>
        <dbReference type="ARBA" id="ARBA00034078"/>
    </source>
</evidence>
<evidence type="ECO:0000256" key="5">
    <source>
        <dbReference type="ARBA" id="ARBA00022982"/>
    </source>
</evidence>
<comment type="similarity">
    <text evidence="1">Belongs to the 2Fe2S plant-type ferredoxin family.</text>
</comment>
<dbReference type="InterPro" id="IPR001041">
    <property type="entry name" value="2Fe-2S_ferredoxin-type"/>
</dbReference>
<keyword evidence="3" id="KW-0001">2Fe-2S</keyword>
<keyword evidence="2" id="KW-0813">Transport</keyword>
<evidence type="ECO:0000256" key="7">
    <source>
        <dbReference type="ARBA" id="ARBA00023014"/>
    </source>
</evidence>
<dbReference type="PANTHER" id="PTHR43112:SF3">
    <property type="entry name" value="FERREDOXIN-2, CHLOROPLASTIC"/>
    <property type="match status" value="1"/>
</dbReference>
<dbReference type="Gene3D" id="3.10.20.30">
    <property type="match status" value="1"/>
</dbReference>
<keyword evidence="5" id="KW-0249">Electron transport</keyword>
<evidence type="ECO:0000256" key="4">
    <source>
        <dbReference type="ARBA" id="ARBA00022723"/>
    </source>
</evidence>
<dbReference type="AlphaFoldDB" id="A0A1I1EMK6"/>
<dbReference type="PROSITE" id="PS51085">
    <property type="entry name" value="2FE2S_FER_2"/>
    <property type="match status" value="1"/>
</dbReference>
<protein>
    <submittedName>
        <fullName evidence="10">Ferredoxin</fullName>
    </submittedName>
</protein>
<accession>A0A1I1EMK6</accession>
<reference evidence="11" key="1">
    <citation type="submission" date="2016-10" db="EMBL/GenBank/DDBJ databases">
        <authorList>
            <person name="Varghese N."/>
            <person name="Submissions S."/>
        </authorList>
    </citation>
    <scope>NUCLEOTIDE SEQUENCE [LARGE SCALE GENOMIC DNA]</scope>
    <source>
        <strain evidence="11">CGMCC 1.12041</strain>
    </source>
</reference>
<keyword evidence="4" id="KW-0479">Metal-binding</keyword>
<keyword evidence="7" id="KW-0411">Iron-sulfur</keyword>
<comment type="cofactor">
    <cofactor evidence="8">
        <name>[2Fe-2S] cluster</name>
        <dbReference type="ChEBI" id="CHEBI:190135"/>
    </cofactor>
</comment>
<proteinExistence type="inferred from homology"/>
<gene>
    <name evidence="10" type="ORF">SAMN05216204_102177</name>
</gene>
<dbReference type="OrthoDB" id="9806195at2"/>
<evidence type="ECO:0000256" key="2">
    <source>
        <dbReference type="ARBA" id="ARBA00022448"/>
    </source>
</evidence>
<feature type="domain" description="2Fe-2S ferredoxin-type" evidence="9">
    <location>
        <begin position="4"/>
        <end position="93"/>
    </location>
</feature>
<dbReference type="STRING" id="1164594.SAMN05216204_102177"/>
<evidence type="ECO:0000259" key="9">
    <source>
        <dbReference type="PROSITE" id="PS51085"/>
    </source>
</evidence>
<dbReference type="CDD" id="cd00207">
    <property type="entry name" value="fer2"/>
    <property type="match status" value="1"/>
</dbReference>
<dbReference type="InterPro" id="IPR012675">
    <property type="entry name" value="Beta-grasp_dom_sf"/>
</dbReference>
<dbReference type="GO" id="GO:0051537">
    <property type="term" value="F:2 iron, 2 sulfur cluster binding"/>
    <property type="evidence" value="ECO:0007669"/>
    <property type="project" value="UniProtKB-KW"/>
</dbReference>
<dbReference type="RefSeq" id="WP_091870789.1">
    <property type="nucleotide sequence ID" value="NZ_FOLD01000002.1"/>
</dbReference>
<keyword evidence="11" id="KW-1185">Reference proteome</keyword>
<evidence type="ECO:0000256" key="3">
    <source>
        <dbReference type="ARBA" id="ARBA00022714"/>
    </source>
</evidence>